<keyword evidence="2" id="KW-1185">Reference proteome</keyword>
<accession>A0AAE0Y6T9</accession>
<evidence type="ECO:0000313" key="1">
    <source>
        <dbReference type="EMBL" id="KAK3734569.1"/>
    </source>
</evidence>
<dbReference type="EMBL" id="JAWDGP010006844">
    <property type="protein sequence ID" value="KAK3734569.1"/>
    <property type="molecule type" value="Genomic_DNA"/>
</dbReference>
<protein>
    <submittedName>
        <fullName evidence="1">Uncharacterized protein</fullName>
    </submittedName>
</protein>
<reference evidence="1" key="1">
    <citation type="journal article" date="2023" name="G3 (Bethesda)">
        <title>A reference genome for the long-term kleptoplast-retaining sea slug Elysia crispata morphotype clarki.</title>
        <authorList>
            <person name="Eastman K.E."/>
            <person name="Pendleton A.L."/>
            <person name="Shaikh M.A."/>
            <person name="Suttiyut T."/>
            <person name="Ogas R."/>
            <person name="Tomko P."/>
            <person name="Gavelis G."/>
            <person name="Widhalm J.R."/>
            <person name="Wisecaver J.H."/>
        </authorList>
    </citation>
    <scope>NUCLEOTIDE SEQUENCE</scope>
    <source>
        <strain evidence="1">ECLA1</strain>
    </source>
</reference>
<proteinExistence type="predicted"/>
<name>A0AAE0Y6T9_9GAST</name>
<dbReference type="AlphaFoldDB" id="A0AAE0Y6T9"/>
<evidence type="ECO:0000313" key="2">
    <source>
        <dbReference type="Proteomes" id="UP001283361"/>
    </source>
</evidence>
<sequence length="132" mass="15166">MYGLKTRLINRCNGVFSESIIRLPNWGKVPTRNTRKKNFIKVKQTRNSSLLQNITLLRPWTSIVDIDADVTDFKDLIRVQCIIFPWHNQSRCAAQVYRSLKEGGQWNESAGVGERHNNVRSPCSVLSQLARP</sequence>
<organism evidence="1 2">
    <name type="scientific">Elysia crispata</name>
    <name type="common">lettuce slug</name>
    <dbReference type="NCBI Taxonomy" id="231223"/>
    <lineage>
        <taxon>Eukaryota</taxon>
        <taxon>Metazoa</taxon>
        <taxon>Spiralia</taxon>
        <taxon>Lophotrochozoa</taxon>
        <taxon>Mollusca</taxon>
        <taxon>Gastropoda</taxon>
        <taxon>Heterobranchia</taxon>
        <taxon>Euthyneura</taxon>
        <taxon>Panpulmonata</taxon>
        <taxon>Sacoglossa</taxon>
        <taxon>Placobranchoidea</taxon>
        <taxon>Plakobranchidae</taxon>
        <taxon>Elysia</taxon>
    </lineage>
</organism>
<gene>
    <name evidence="1" type="ORF">RRG08_003477</name>
</gene>
<comment type="caution">
    <text evidence="1">The sequence shown here is derived from an EMBL/GenBank/DDBJ whole genome shotgun (WGS) entry which is preliminary data.</text>
</comment>
<dbReference type="Proteomes" id="UP001283361">
    <property type="component" value="Unassembled WGS sequence"/>
</dbReference>